<organism evidence="2 3">
    <name type="scientific">Drosophila guanche</name>
    <name type="common">Fruit fly</name>
    <dbReference type="NCBI Taxonomy" id="7266"/>
    <lineage>
        <taxon>Eukaryota</taxon>
        <taxon>Metazoa</taxon>
        <taxon>Ecdysozoa</taxon>
        <taxon>Arthropoda</taxon>
        <taxon>Hexapoda</taxon>
        <taxon>Insecta</taxon>
        <taxon>Pterygota</taxon>
        <taxon>Neoptera</taxon>
        <taxon>Endopterygota</taxon>
        <taxon>Diptera</taxon>
        <taxon>Brachycera</taxon>
        <taxon>Muscomorpha</taxon>
        <taxon>Ephydroidea</taxon>
        <taxon>Drosophilidae</taxon>
        <taxon>Drosophila</taxon>
        <taxon>Sophophora</taxon>
    </lineage>
</organism>
<accession>A0A3B0KZS0</accession>
<proteinExistence type="predicted"/>
<evidence type="ECO:0000313" key="3">
    <source>
        <dbReference type="Proteomes" id="UP000268350"/>
    </source>
</evidence>
<evidence type="ECO:0000256" key="1">
    <source>
        <dbReference type="SAM" id="MobiDB-lite"/>
    </source>
</evidence>
<reference evidence="3" key="1">
    <citation type="submission" date="2018-01" db="EMBL/GenBank/DDBJ databases">
        <authorList>
            <person name="Alioto T."/>
            <person name="Alioto T."/>
        </authorList>
    </citation>
    <scope>NUCLEOTIDE SEQUENCE [LARGE SCALE GENOMIC DNA]</scope>
</reference>
<dbReference type="OMA" id="RPQHQLW"/>
<dbReference type="Proteomes" id="UP000268350">
    <property type="component" value="Unassembled WGS sequence"/>
</dbReference>
<feature type="compositionally biased region" description="Basic and acidic residues" evidence="1">
    <location>
        <begin position="255"/>
        <end position="266"/>
    </location>
</feature>
<protein>
    <submittedName>
        <fullName evidence="2">Uncharacterized protein</fullName>
    </submittedName>
</protein>
<dbReference type="OrthoDB" id="8067121at2759"/>
<name>A0A3B0KZS0_DROGU</name>
<feature type="region of interest" description="Disordered" evidence="1">
    <location>
        <begin position="315"/>
        <end position="341"/>
    </location>
</feature>
<sequence>MFPNYCFTKSTKPLGFDVHKRQNIPKDLYTRSCRPSELSAIFNRNLTHPLGVRYVDVAGPGYMGGSNGKRSKRKLPKSSSIKNIVQKPPSALKPTVFRRNVAFRLPAVVCVSKESLAEPTKYEREPAGDDKIRERRRDRQEAVIDDPNRELQESFADFFSIIHDNVLETVQGAVSEMVAKCFEEPIAKVERLSSELMHQEKMLNKMFRDINAKIDDQNETSLNQFKFVTQMLIDNQTVHYRALNQAKLEKRRLRAERESEKELERERKKKRSTGGTDNEKESNKRALQHQLWQQQNPHVNHTEMCMACTPEEFLSRQPSPLSRTPSRPPSGPRLPPRIPAVSMPDLSKRALSGLGMNNRSVQPDVQSLKSRISRQRAVCQEATTNRPVLSYPPSVRSELSSSRCCKRVSSAEYLQ</sequence>
<feature type="compositionally biased region" description="Pro residues" evidence="1">
    <location>
        <begin position="326"/>
        <end position="338"/>
    </location>
</feature>
<feature type="region of interest" description="Disordered" evidence="1">
    <location>
        <begin position="250"/>
        <end position="287"/>
    </location>
</feature>
<gene>
    <name evidence="2" type="ORF">DGUA_6G020254</name>
</gene>
<feature type="region of interest" description="Disordered" evidence="1">
    <location>
        <begin position="120"/>
        <end position="140"/>
    </location>
</feature>
<dbReference type="STRING" id="7266.A0A3B0KZS0"/>
<feature type="compositionally biased region" description="Low complexity" evidence="1">
    <location>
        <begin position="315"/>
        <end position="325"/>
    </location>
</feature>
<dbReference type="AlphaFoldDB" id="A0A3B0KZS0"/>
<keyword evidence="3" id="KW-1185">Reference proteome</keyword>
<dbReference type="EMBL" id="OUUW01000023">
    <property type="protein sequence ID" value="SPP89598.1"/>
    <property type="molecule type" value="Genomic_DNA"/>
</dbReference>
<evidence type="ECO:0000313" key="2">
    <source>
        <dbReference type="EMBL" id="SPP89598.1"/>
    </source>
</evidence>